<keyword evidence="1" id="KW-0812">Transmembrane</keyword>
<sequence length="108" mass="10933">MTGSDTPAAGGRPDAGGSILFLVSSALALVAAARRHELWDPLARTWHGTWLNAAGSVFFAVSAVDAFVVPSTQTLLDAPAANAGTLAGASCFLVAALLSRRAIPSGKE</sequence>
<organism evidence="2 3">
    <name type="scientific">Microbacterium aurantiacum</name>
    <dbReference type="NCBI Taxonomy" id="162393"/>
    <lineage>
        <taxon>Bacteria</taxon>
        <taxon>Bacillati</taxon>
        <taxon>Actinomycetota</taxon>
        <taxon>Actinomycetes</taxon>
        <taxon>Micrococcales</taxon>
        <taxon>Microbacteriaceae</taxon>
        <taxon>Microbacterium</taxon>
    </lineage>
</organism>
<gene>
    <name evidence="2" type="ORF">KZC48_13110</name>
</gene>
<accession>A0ABT8FVJ9</accession>
<keyword evidence="3" id="KW-1185">Reference proteome</keyword>
<dbReference type="EMBL" id="JAHWXI010000017">
    <property type="protein sequence ID" value="MDN4465331.1"/>
    <property type="molecule type" value="Genomic_DNA"/>
</dbReference>
<feature type="transmembrane region" description="Helical" evidence="1">
    <location>
        <begin position="15"/>
        <end position="33"/>
    </location>
</feature>
<reference evidence="2" key="1">
    <citation type="submission" date="2021-06" db="EMBL/GenBank/DDBJ databases">
        <title>Genome-based taxonomic framework of Microbacterium strains isolated from marine environment, the description of four new species and reclassification of four preexisting species.</title>
        <authorList>
            <person name="Lee S.D."/>
            <person name="Kim S.-M."/>
            <person name="Byeon Y.-S."/>
            <person name="Yang H.L."/>
            <person name="Kim I.S."/>
        </authorList>
    </citation>
    <scope>NUCLEOTIDE SEQUENCE</scope>
    <source>
        <strain evidence="2">KACC 20510</strain>
    </source>
</reference>
<dbReference type="RefSeq" id="WP_301135228.1">
    <property type="nucleotide sequence ID" value="NZ_BAAAUQ010000012.1"/>
</dbReference>
<name>A0ABT8FVJ9_9MICO</name>
<evidence type="ECO:0000256" key="1">
    <source>
        <dbReference type="SAM" id="Phobius"/>
    </source>
</evidence>
<dbReference type="Proteomes" id="UP001172731">
    <property type="component" value="Unassembled WGS sequence"/>
</dbReference>
<protein>
    <submittedName>
        <fullName evidence="2">YrhK family protein</fullName>
    </submittedName>
</protein>
<keyword evidence="1" id="KW-0472">Membrane</keyword>
<proteinExistence type="predicted"/>
<feature type="transmembrane region" description="Helical" evidence="1">
    <location>
        <begin position="80"/>
        <end position="98"/>
    </location>
</feature>
<evidence type="ECO:0000313" key="2">
    <source>
        <dbReference type="EMBL" id="MDN4465331.1"/>
    </source>
</evidence>
<feature type="transmembrane region" description="Helical" evidence="1">
    <location>
        <begin position="45"/>
        <end position="68"/>
    </location>
</feature>
<keyword evidence="1" id="KW-1133">Transmembrane helix</keyword>
<comment type="caution">
    <text evidence="2">The sequence shown here is derived from an EMBL/GenBank/DDBJ whole genome shotgun (WGS) entry which is preliminary data.</text>
</comment>
<evidence type="ECO:0000313" key="3">
    <source>
        <dbReference type="Proteomes" id="UP001172731"/>
    </source>
</evidence>